<protein>
    <submittedName>
        <fullName evidence="1">Uncharacterized protein</fullName>
    </submittedName>
</protein>
<dbReference type="EMBL" id="LAZR01068420">
    <property type="protein sequence ID" value="KKK49673.1"/>
    <property type="molecule type" value="Genomic_DNA"/>
</dbReference>
<organism evidence="1">
    <name type="scientific">marine sediment metagenome</name>
    <dbReference type="NCBI Taxonomy" id="412755"/>
    <lineage>
        <taxon>unclassified sequences</taxon>
        <taxon>metagenomes</taxon>
        <taxon>ecological metagenomes</taxon>
    </lineage>
</organism>
<feature type="non-terminal residue" evidence="1">
    <location>
        <position position="25"/>
    </location>
</feature>
<gene>
    <name evidence="1" type="ORF">LCGC14_3132720</name>
</gene>
<evidence type="ECO:0000313" key="1">
    <source>
        <dbReference type="EMBL" id="KKK49673.1"/>
    </source>
</evidence>
<accession>A0A0F8VZ75</accession>
<reference evidence="1" key="1">
    <citation type="journal article" date="2015" name="Nature">
        <title>Complex archaea that bridge the gap between prokaryotes and eukaryotes.</title>
        <authorList>
            <person name="Spang A."/>
            <person name="Saw J.H."/>
            <person name="Jorgensen S.L."/>
            <person name="Zaremba-Niedzwiedzka K."/>
            <person name="Martijn J."/>
            <person name="Lind A.E."/>
            <person name="van Eijk R."/>
            <person name="Schleper C."/>
            <person name="Guy L."/>
            <person name="Ettema T.J."/>
        </authorList>
    </citation>
    <scope>NUCLEOTIDE SEQUENCE</scope>
</reference>
<proteinExistence type="predicted"/>
<name>A0A0F8VZ75_9ZZZZ</name>
<dbReference type="AlphaFoldDB" id="A0A0F8VZ75"/>
<sequence length="25" mass="3158">MDPEKVDAETLRHVYYQMVLMRRFE</sequence>
<comment type="caution">
    <text evidence="1">The sequence shown here is derived from an EMBL/GenBank/DDBJ whole genome shotgun (WGS) entry which is preliminary data.</text>
</comment>